<evidence type="ECO:0000256" key="11">
    <source>
        <dbReference type="SAM" id="MobiDB-lite"/>
    </source>
</evidence>
<organism evidence="12 13">
    <name type="scientific">Paenibacillus oralis</name>
    <dbReference type="NCBI Taxonomy" id="2490856"/>
    <lineage>
        <taxon>Bacteria</taxon>
        <taxon>Bacillati</taxon>
        <taxon>Bacillota</taxon>
        <taxon>Bacilli</taxon>
        <taxon>Bacillales</taxon>
        <taxon>Paenibacillaceae</taxon>
        <taxon>Paenibacillus</taxon>
    </lineage>
</organism>
<dbReference type="Gene3D" id="3.40.50.1240">
    <property type="entry name" value="Phosphoglycerate mutase-like"/>
    <property type="match status" value="1"/>
</dbReference>
<feature type="binding site" evidence="6 8">
    <location>
        <position position="98"/>
    </location>
    <ligand>
        <name>substrate</name>
    </ligand>
</feature>
<evidence type="ECO:0000256" key="2">
    <source>
        <dbReference type="ARBA" id="ARBA00006717"/>
    </source>
</evidence>
<dbReference type="PANTHER" id="PTHR11931">
    <property type="entry name" value="PHOSPHOGLYCERATE MUTASE"/>
    <property type="match status" value="1"/>
</dbReference>
<evidence type="ECO:0000256" key="9">
    <source>
        <dbReference type="PIRSR" id="PIRSR613078-3"/>
    </source>
</evidence>
<accession>A0A3P3U4K5</accession>
<proteinExistence type="inferred from homology"/>
<feature type="binding site" evidence="6 8">
    <location>
        <begin position="21"/>
        <end position="22"/>
    </location>
    <ligand>
        <name>substrate</name>
    </ligand>
</feature>
<dbReference type="HAMAP" id="MF_01039">
    <property type="entry name" value="PGAM_GpmA"/>
    <property type="match status" value="1"/>
</dbReference>
<sequence length="249" mass="28736">MYQLVLVRHGESEWNKSNLFTGWTDVDLSEKGVMEAKEAGQLLKRENFEFDAGFTSYLKRAIKTLDYILDEMNLLWIPVRKSWELNERHYGALQGLSKETTARQYGEEQVMRWRRSYDVLPPALTAGDERNPRNDIKYRDVPEQFLPLTESLKETGIRVEDYWEKEIVPQIKAGKKVIIAAHGNSLRALIKYLENISNEAIVDVNIPTGTPLVYTLDEHLKPVEKHYLGSEGRTSSKIEKAANPDRILE</sequence>
<comment type="catalytic activity">
    <reaction evidence="1 6 10">
        <text>(2R)-2-phosphoglycerate = (2R)-3-phosphoglycerate</text>
        <dbReference type="Rhea" id="RHEA:15901"/>
        <dbReference type="ChEBI" id="CHEBI:58272"/>
        <dbReference type="ChEBI" id="CHEBI:58289"/>
        <dbReference type="EC" id="5.4.2.11"/>
    </reaction>
</comment>
<evidence type="ECO:0000256" key="4">
    <source>
        <dbReference type="ARBA" id="ARBA00023152"/>
    </source>
</evidence>
<dbReference type="InterPro" id="IPR029033">
    <property type="entry name" value="His_PPase_superfam"/>
</dbReference>
<dbReference type="InterPro" id="IPR013078">
    <property type="entry name" value="His_Pase_superF_clade-1"/>
</dbReference>
<keyword evidence="4 6" id="KW-0324">Glycolysis</keyword>
<dbReference type="PROSITE" id="PS00175">
    <property type="entry name" value="PG_MUTASE"/>
    <property type="match status" value="1"/>
</dbReference>
<keyword evidence="5 6" id="KW-0413">Isomerase</keyword>
<comment type="pathway">
    <text evidence="6 10">Carbohydrate degradation; glycolysis; pyruvate from D-glyceraldehyde 3-phosphate: step 3/5.</text>
</comment>
<dbReference type="GO" id="GO:0006094">
    <property type="term" value="P:gluconeogenesis"/>
    <property type="evidence" value="ECO:0007669"/>
    <property type="project" value="UniProtKB-UniRule"/>
</dbReference>
<dbReference type="SUPFAM" id="SSF53254">
    <property type="entry name" value="Phosphoglycerate mutase-like"/>
    <property type="match status" value="1"/>
</dbReference>
<dbReference type="InterPro" id="IPR005952">
    <property type="entry name" value="Phosphogly_mut1"/>
</dbReference>
<dbReference type="GO" id="GO:0004619">
    <property type="term" value="F:phosphoglycerate mutase activity"/>
    <property type="evidence" value="ECO:0007669"/>
    <property type="project" value="UniProtKB-UniRule"/>
</dbReference>
<evidence type="ECO:0000256" key="3">
    <source>
        <dbReference type="ARBA" id="ARBA00022432"/>
    </source>
</evidence>
<evidence type="ECO:0000313" key="13">
    <source>
        <dbReference type="Proteomes" id="UP000267017"/>
    </source>
</evidence>
<dbReference type="NCBIfam" id="NF010713">
    <property type="entry name" value="PRK14115.1"/>
    <property type="match status" value="1"/>
</dbReference>
<evidence type="ECO:0000256" key="5">
    <source>
        <dbReference type="ARBA" id="ARBA00023235"/>
    </source>
</evidence>
<evidence type="ECO:0000256" key="6">
    <source>
        <dbReference type="HAMAP-Rule" id="MF_01039"/>
    </source>
</evidence>
<name>A0A3P3U4K5_9BACL</name>
<feature type="active site" description="Proton donor/acceptor" evidence="6 7">
    <location>
        <position position="87"/>
    </location>
</feature>
<feature type="binding site" evidence="6 8">
    <location>
        <begin position="114"/>
        <end position="115"/>
    </location>
    <ligand>
        <name>substrate</name>
    </ligand>
</feature>
<dbReference type="Pfam" id="PF00300">
    <property type="entry name" value="His_Phos_1"/>
    <property type="match status" value="1"/>
</dbReference>
<feature type="region of interest" description="Disordered" evidence="11">
    <location>
        <begin position="227"/>
        <end position="249"/>
    </location>
</feature>
<dbReference type="NCBIfam" id="TIGR01258">
    <property type="entry name" value="pgm_1"/>
    <property type="match status" value="1"/>
</dbReference>
<feature type="binding site" evidence="6 8">
    <location>
        <begin position="8"/>
        <end position="15"/>
    </location>
    <ligand>
        <name>substrate</name>
    </ligand>
</feature>
<feature type="active site" description="Tele-phosphohistidine intermediate" evidence="6 7">
    <location>
        <position position="9"/>
    </location>
</feature>
<protein>
    <recommendedName>
        <fullName evidence="6 10">2,3-bisphosphoglycerate-dependent phosphoglycerate mutase</fullName>
        <shortName evidence="6">BPG-dependent PGAM</shortName>
        <shortName evidence="6">PGAM</shortName>
        <shortName evidence="6">Phosphoglyceromutase</shortName>
        <shortName evidence="6">dPGM</shortName>
        <ecNumber evidence="6 10">5.4.2.11</ecNumber>
    </recommendedName>
</protein>
<reference evidence="12 13" key="1">
    <citation type="submission" date="2018-11" db="EMBL/GenBank/DDBJ databases">
        <title>Genome sequencing of Paenibacillus sp. KCOM 3021 (= ChDC PVNT-B20).</title>
        <authorList>
            <person name="Kook J.-K."/>
            <person name="Park S.-N."/>
            <person name="Lim Y.K."/>
        </authorList>
    </citation>
    <scope>NUCLEOTIDE SEQUENCE [LARGE SCALE GENOMIC DNA]</scope>
    <source>
        <strain evidence="12 13">KCOM 3021</strain>
    </source>
</reference>
<feature type="binding site" evidence="6 8">
    <location>
        <begin position="87"/>
        <end position="90"/>
    </location>
    <ligand>
        <name>substrate</name>
    </ligand>
</feature>
<dbReference type="SMART" id="SM00855">
    <property type="entry name" value="PGAM"/>
    <property type="match status" value="1"/>
</dbReference>
<comment type="caution">
    <text evidence="12">The sequence shown here is derived from an EMBL/GenBank/DDBJ whole genome shotgun (WGS) entry which is preliminary data.</text>
</comment>
<evidence type="ECO:0000256" key="1">
    <source>
        <dbReference type="ARBA" id="ARBA00000380"/>
    </source>
</evidence>
<dbReference type="EC" id="5.4.2.11" evidence="6 10"/>
<dbReference type="RefSeq" id="WP_128633103.1">
    <property type="nucleotide sequence ID" value="NZ_RRCN01000001.1"/>
</dbReference>
<feature type="binding site" evidence="6 8">
    <location>
        <position position="60"/>
    </location>
    <ligand>
        <name>substrate</name>
    </ligand>
</feature>
<evidence type="ECO:0000313" key="12">
    <source>
        <dbReference type="EMBL" id="RRJ65292.1"/>
    </source>
</evidence>
<dbReference type="OrthoDB" id="9781415at2"/>
<keyword evidence="13" id="KW-1185">Reference proteome</keyword>
<dbReference type="Proteomes" id="UP000267017">
    <property type="component" value="Unassembled WGS sequence"/>
</dbReference>
<dbReference type="PIRSF" id="PIRSF000709">
    <property type="entry name" value="6PFK_2-Ptase"/>
    <property type="match status" value="1"/>
</dbReference>
<feature type="site" description="Transition state stabilizer" evidence="6 9">
    <location>
        <position position="182"/>
    </location>
</feature>
<evidence type="ECO:0000256" key="7">
    <source>
        <dbReference type="PIRSR" id="PIRSR613078-1"/>
    </source>
</evidence>
<feature type="binding site" evidence="6 8">
    <location>
        <begin position="183"/>
        <end position="184"/>
    </location>
    <ligand>
        <name>substrate</name>
    </ligand>
</feature>
<keyword evidence="3 6" id="KW-0312">Gluconeogenesis</keyword>
<dbReference type="CDD" id="cd07067">
    <property type="entry name" value="HP_PGM_like"/>
    <property type="match status" value="1"/>
</dbReference>
<dbReference type="AlphaFoldDB" id="A0A3P3U4K5"/>
<comment type="function">
    <text evidence="6 10">Catalyzes the interconversion of 2-phosphoglycerate and 3-phosphoglycerate.</text>
</comment>
<dbReference type="UniPathway" id="UPA00109">
    <property type="reaction ID" value="UER00186"/>
</dbReference>
<evidence type="ECO:0000256" key="10">
    <source>
        <dbReference type="RuleBase" id="RU004512"/>
    </source>
</evidence>
<dbReference type="InterPro" id="IPR001345">
    <property type="entry name" value="PG/BPGM_mutase_AS"/>
</dbReference>
<dbReference type="EMBL" id="RRCN01000001">
    <property type="protein sequence ID" value="RRJ65292.1"/>
    <property type="molecule type" value="Genomic_DNA"/>
</dbReference>
<gene>
    <name evidence="6" type="primary">gpmA</name>
    <name evidence="12" type="ORF">EHV15_22050</name>
</gene>
<evidence type="ECO:0000256" key="8">
    <source>
        <dbReference type="PIRSR" id="PIRSR613078-2"/>
    </source>
</evidence>
<dbReference type="GO" id="GO:0006096">
    <property type="term" value="P:glycolytic process"/>
    <property type="evidence" value="ECO:0007669"/>
    <property type="project" value="UniProtKB-UniRule"/>
</dbReference>
<dbReference type="FunFam" id="3.40.50.1240:FF:000003">
    <property type="entry name" value="2,3-bisphosphoglycerate-dependent phosphoglycerate mutase"/>
    <property type="match status" value="1"/>
</dbReference>
<comment type="similarity">
    <text evidence="2 6">Belongs to the phosphoglycerate mutase family. BPG-dependent PGAM subfamily.</text>
</comment>